<evidence type="ECO:0000259" key="2">
    <source>
        <dbReference type="Pfam" id="PF12937"/>
    </source>
</evidence>
<proteinExistence type="predicted"/>
<dbReference type="InterPro" id="IPR001810">
    <property type="entry name" value="F-box_dom"/>
</dbReference>
<dbReference type="Proteomes" id="UP000799118">
    <property type="component" value="Unassembled WGS sequence"/>
</dbReference>
<protein>
    <recommendedName>
        <fullName evidence="2">F-box domain-containing protein</fullName>
    </recommendedName>
</protein>
<evidence type="ECO:0000313" key="3">
    <source>
        <dbReference type="EMBL" id="KAE9406603.1"/>
    </source>
</evidence>
<feature type="domain" description="F-box" evidence="2">
    <location>
        <begin position="95"/>
        <end position="159"/>
    </location>
</feature>
<dbReference type="Gene3D" id="1.20.1280.50">
    <property type="match status" value="1"/>
</dbReference>
<gene>
    <name evidence="3" type="ORF">BT96DRAFT_222752</name>
</gene>
<dbReference type="OrthoDB" id="3268380at2759"/>
<keyword evidence="4" id="KW-1185">Reference proteome</keyword>
<name>A0A6A4I9S9_9AGAR</name>
<keyword evidence="1" id="KW-0175">Coiled coil</keyword>
<feature type="coiled-coil region" evidence="1">
    <location>
        <begin position="41"/>
        <end position="75"/>
    </location>
</feature>
<dbReference type="Pfam" id="PF12937">
    <property type="entry name" value="F-box-like"/>
    <property type="match status" value="1"/>
</dbReference>
<organism evidence="3 4">
    <name type="scientific">Gymnopus androsaceus JB14</name>
    <dbReference type="NCBI Taxonomy" id="1447944"/>
    <lineage>
        <taxon>Eukaryota</taxon>
        <taxon>Fungi</taxon>
        <taxon>Dikarya</taxon>
        <taxon>Basidiomycota</taxon>
        <taxon>Agaricomycotina</taxon>
        <taxon>Agaricomycetes</taxon>
        <taxon>Agaricomycetidae</taxon>
        <taxon>Agaricales</taxon>
        <taxon>Marasmiineae</taxon>
        <taxon>Omphalotaceae</taxon>
        <taxon>Gymnopus</taxon>
    </lineage>
</organism>
<evidence type="ECO:0000313" key="4">
    <source>
        <dbReference type="Proteomes" id="UP000799118"/>
    </source>
</evidence>
<evidence type="ECO:0000256" key="1">
    <source>
        <dbReference type="SAM" id="Coils"/>
    </source>
</evidence>
<reference evidence="3" key="1">
    <citation type="journal article" date="2019" name="Environ. Microbiol.">
        <title>Fungal ecological strategies reflected in gene transcription - a case study of two litter decomposers.</title>
        <authorList>
            <person name="Barbi F."/>
            <person name="Kohler A."/>
            <person name="Barry K."/>
            <person name="Baskaran P."/>
            <person name="Daum C."/>
            <person name="Fauchery L."/>
            <person name="Ihrmark K."/>
            <person name="Kuo A."/>
            <person name="LaButti K."/>
            <person name="Lipzen A."/>
            <person name="Morin E."/>
            <person name="Grigoriev I.V."/>
            <person name="Henrissat B."/>
            <person name="Lindahl B."/>
            <person name="Martin F."/>
        </authorList>
    </citation>
    <scope>NUCLEOTIDE SEQUENCE</scope>
    <source>
        <strain evidence="3">JB14</strain>
    </source>
</reference>
<dbReference type="SUPFAM" id="SSF81383">
    <property type="entry name" value="F-box domain"/>
    <property type="match status" value="1"/>
</dbReference>
<dbReference type="EMBL" id="ML769401">
    <property type="protein sequence ID" value="KAE9406603.1"/>
    <property type="molecule type" value="Genomic_DNA"/>
</dbReference>
<sequence>MSQTSSFCSRCKNPVFTPRINANTAELYTKLRSEYGTAFEMQEVQEMLLLSDRDLEDYESEIIRLKSQILYVEAQKKRLIDYKQRLRSLLSPTRRLPNETLGRVFEFACDENLFQERHLSTRVSPSLLSRLPALAISTVCTRWRSLAISSPSLWSKIRQKIRSDALVTSGQLSTLELYWERSAEHPLFIDVHASRTTTTLP</sequence>
<dbReference type="InterPro" id="IPR036047">
    <property type="entry name" value="F-box-like_dom_sf"/>
</dbReference>
<dbReference type="AlphaFoldDB" id="A0A6A4I9S9"/>
<accession>A0A6A4I9S9</accession>